<comment type="caution">
    <text evidence="1">The sequence shown here is derived from an EMBL/GenBank/DDBJ whole genome shotgun (WGS) entry which is preliminary data.</text>
</comment>
<dbReference type="EMBL" id="JBBHJY010000006">
    <property type="protein sequence ID" value="MEJ6010764.1"/>
    <property type="molecule type" value="Genomic_DNA"/>
</dbReference>
<organism evidence="1 2">
    <name type="scientific">Novosphingobium aquae</name>
    <dbReference type="NCBI Taxonomy" id="3133435"/>
    <lineage>
        <taxon>Bacteria</taxon>
        <taxon>Pseudomonadati</taxon>
        <taxon>Pseudomonadota</taxon>
        <taxon>Alphaproteobacteria</taxon>
        <taxon>Sphingomonadales</taxon>
        <taxon>Sphingomonadaceae</taxon>
        <taxon>Novosphingobium</taxon>
    </lineage>
</organism>
<accession>A0ABU8SB99</accession>
<name>A0ABU8SB99_9SPHN</name>
<proteinExistence type="predicted"/>
<evidence type="ECO:0008006" key="3">
    <source>
        <dbReference type="Google" id="ProtNLM"/>
    </source>
</evidence>
<keyword evidence="2" id="KW-1185">Reference proteome</keyword>
<dbReference type="RefSeq" id="WP_339967772.1">
    <property type="nucleotide sequence ID" value="NZ_JBBHJY010000006.1"/>
</dbReference>
<dbReference type="InterPro" id="IPR036398">
    <property type="entry name" value="CA_dom_sf"/>
</dbReference>
<evidence type="ECO:0000313" key="1">
    <source>
        <dbReference type="EMBL" id="MEJ6010764.1"/>
    </source>
</evidence>
<reference evidence="1 2" key="1">
    <citation type="submission" date="2024-03" db="EMBL/GenBank/DDBJ databases">
        <authorList>
            <person name="Jo J.-H."/>
        </authorList>
    </citation>
    <scope>NUCLEOTIDE SEQUENCE [LARGE SCALE GENOMIC DNA]</scope>
    <source>
        <strain evidence="1 2">AS3R-12</strain>
    </source>
</reference>
<sequence>MIRRRLLALAPPALLLTGNAPGHDKPHWSYGGEAGPEKWGELSHDFELCKTGQCNRRSIWARRMSWAISPSRRPTSRGR</sequence>
<dbReference type="SUPFAM" id="SSF51069">
    <property type="entry name" value="Carbonic anhydrase"/>
    <property type="match status" value="1"/>
</dbReference>
<dbReference type="Proteomes" id="UP001379235">
    <property type="component" value="Unassembled WGS sequence"/>
</dbReference>
<protein>
    <recommendedName>
        <fullName evidence="3">Alpha-carbonic anhydrase domain-containing protein</fullName>
    </recommendedName>
</protein>
<evidence type="ECO:0000313" key="2">
    <source>
        <dbReference type="Proteomes" id="UP001379235"/>
    </source>
</evidence>
<gene>
    <name evidence="1" type="ORF">WG900_12645</name>
</gene>